<dbReference type="GO" id="GO:0030488">
    <property type="term" value="P:tRNA methylation"/>
    <property type="evidence" value="ECO:0007669"/>
    <property type="project" value="TreeGrafter"/>
</dbReference>
<evidence type="ECO:0000256" key="4">
    <source>
        <dbReference type="ARBA" id="ARBA00022989"/>
    </source>
</evidence>
<evidence type="ECO:0000256" key="3">
    <source>
        <dbReference type="ARBA" id="ARBA00022741"/>
    </source>
</evidence>
<dbReference type="Gene3D" id="3.40.50.300">
    <property type="entry name" value="P-loop containing nucleotide triphosphate hydrolases"/>
    <property type="match status" value="1"/>
</dbReference>
<dbReference type="PANTHER" id="PTHR42714">
    <property type="entry name" value="TRNA MODIFICATION GTPASE GTPBP3"/>
    <property type="match status" value="1"/>
</dbReference>
<feature type="domain" description="G" evidence="8">
    <location>
        <begin position="73"/>
        <end position="198"/>
    </location>
</feature>
<evidence type="ECO:0000256" key="1">
    <source>
        <dbReference type="ARBA" id="ARBA00004141"/>
    </source>
</evidence>
<dbReference type="GO" id="GO:0005525">
    <property type="term" value="F:GTP binding"/>
    <property type="evidence" value="ECO:0007669"/>
    <property type="project" value="UniProtKB-KW"/>
</dbReference>
<accession>A0A2T1DKP5</accession>
<keyword evidence="10" id="KW-1185">Reference proteome</keyword>
<name>A0A2T1DKP5_9CYAN</name>
<evidence type="ECO:0000259" key="8">
    <source>
        <dbReference type="Pfam" id="PF01926"/>
    </source>
</evidence>
<proteinExistence type="predicted"/>
<dbReference type="OrthoDB" id="494524at2"/>
<evidence type="ECO:0000256" key="7">
    <source>
        <dbReference type="SAM" id="MobiDB-lite"/>
    </source>
</evidence>
<dbReference type="EMBL" id="PVWG01000004">
    <property type="protein sequence ID" value="PSB21021.1"/>
    <property type="molecule type" value="Genomic_DNA"/>
</dbReference>
<dbReference type="InterPro" id="IPR006073">
    <property type="entry name" value="GTP-bd"/>
</dbReference>
<dbReference type="CDD" id="cd00880">
    <property type="entry name" value="Era_like"/>
    <property type="match status" value="1"/>
</dbReference>
<evidence type="ECO:0000256" key="2">
    <source>
        <dbReference type="ARBA" id="ARBA00022692"/>
    </source>
</evidence>
<dbReference type="GO" id="GO:0005737">
    <property type="term" value="C:cytoplasm"/>
    <property type="evidence" value="ECO:0007669"/>
    <property type="project" value="TreeGrafter"/>
</dbReference>
<comment type="subcellular location">
    <subcellularLocation>
        <location evidence="1">Membrane</location>
        <topology evidence="1">Multi-pass membrane protein</topology>
    </subcellularLocation>
</comment>
<dbReference type="Pfam" id="PF05128">
    <property type="entry name" value="DUF697"/>
    <property type="match status" value="1"/>
</dbReference>
<dbReference type="Pfam" id="PF01926">
    <property type="entry name" value="MMR_HSR1"/>
    <property type="match status" value="1"/>
</dbReference>
<keyword evidence="6" id="KW-0472">Membrane</keyword>
<dbReference type="STRING" id="1920490.GCA_001895925_03574"/>
<dbReference type="GO" id="GO:0002098">
    <property type="term" value="P:tRNA wobble uridine modification"/>
    <property type="evidence" value="ECO:0007669"/>
    <property type="project" value="TreeGrafter"/>
</dbReference>
<dbReference type="NCBIfam" id="TIGR00231">
    <property type="entry name" value="small_GTP"/>
    <property type="match status" value="1"/>
</dbReference>
<sequence length="475" mass="51452">MSQAQSSRSHSSTSRAKPQETQLIRARASLRQTVASYSQYLRSAKNPALQTSLKPELDRLSANLNKLDNAVVRIAVFGLVSRGKSAILNALLGEKVLETGPINGVTLKPQVIRWSPTGGIVPPERAIVPQGAKVQIELIDTPGLDEVDGQTRADMARDVAEQADLILFIVAGDITRTEYKALCDLRQAQKPLILVFNKIDLYPDQSRQAIYESLQRLGARTGSGAQLQELLTADEIVMVAAEPAPLQMRVEWADGRVTHEWETPPPQIDELKYKILTILNREGRSLLALNALFQAKHSETRMAEAIVEIRNADAEALIWKFTRYKALAVGLNPIAILDLMGGAVSDLAMIRALAELYGLPLTRYEAGKLLKTILISSGSLLLSEIGSGILLGMGKSVTAIATSTDTSAGFSALAGVAIVQAGIAGYGSYAVGRAAQTYLEQGCTWGSQGASTVIREILNQVEPNTIIYRLRQELM</sequence>
<keyword evidence="2" id="KW-0812">Transmembrane</keyword>
<dbReference type="AlphaFoldDB" id="A0A2T1DKP5"/>
<evidence type="ECO:0000256" key="5">
    <source>
        <dbReference type="ARBA" id="ARBA00023134"/>
    </source>
</evidence>
<dbReference type="InterPro" id="IPR027417">
    <property type="entry name" value="P-loop_NTPase"/>
</dbReference>
<keyword evidence="4" id="KW-1133">Transmembrane helix</keyword>
<dbReference type="InterPro" id="IPR021147">
    <property type="entry name" value="DUF697"/>
</dbReference>
<dbReference type="InterPro" id="IPR005225">
    <property type="entry name" value="Small_GTP-bd"/>
</dbReference>
<gene>
    <name evidence="9" type="ORF">C7B65_05970</name>
</gene>
<dbReference type="GO" id="GO:0016020">
    <property type="term" value="C:membrane"/>
    <property type="evidence" value="ECO:0007669"/>
    <property type="project" value="UniProtKB-SubCell"/>
</dbReference>
<evidence type="ECO:0000313" key="9">
    <source>
        <dbReference type="EMBL" id="PSB21021.1"/>
    </source>
</evidence>
<feature type="region of interest" description="Disordered" evidence="7">
    <location>
        <begin position="1"/>
        <end position="21"/>
    </location>
</feature>
<organism evidence="9 10">
    <name type="scientific">Phormidesmis priestleyi ULC007</name>
    <dbReference type="NCBI Taxonomy" id="1920490"/>
    <lineage>
        <taxon>Bacteria</taxon>
        <taxon>Bacillati</taxon>
        <taxon>Cyanobacteriota</taxon>
        <taxon>Cyanophyceae</taxon>
        <taxon>Leptolyngbyales</taxon>
        <taxon>Leptolyngbyaceae</taxon>
        <taxon>Phormidesmis</taxon>
    </lineage>
</organism>
<dbReference type="SUPFAM" id="SSF52540">
    <property type="entry name" value="P-loop containing nucleoside triphosphate hydrolases"/>
    <property type="match status" value="1"/>
</dbReference>
<dbReference type="PANTHER" id="PTHR42714:SF6">
    <property type="entry name" value="TRANSLATION INITIATION FACTOR IF-2"/>
    <property type="match status" value="1"/>
</dbReference>
<comment type="caution">
    <text evidence="9">The sequence shown here is derived from an EMBL/GenBank/DDBJ whole genome shotgun (WGS) entry which is preliminary data.</text>
</comment>
<dbReference type="Proteomes" id="UP000238634">
    <property type="component" value="Unassembled WGS sequence"/>
</dbReference>
<evidence type="ECO:0000256" key="6">
    <source>
        <dbReference type="ARBA" id="ARBA00023136"/>
    </source>
</evidence>
<evidence type="ECO:0000313" key="10">
    <source>
        <dbReference type="Proteomes" id="UP000238634"/>
    </source>
</evidence>
<protein>
    <submittedName>
        <fullName evidence="9">DUF697 domain-containing protein</fullName>
    </submittedName>
</protein>
<reference evidence="9 10" key="2">
    <citation type="submission" date="2018-03" db="EMBL/GenBank/DDBJ databases">
        <title>The ancient ancestry and fast evolution of plastids.</title>
        <authorList>
            <person name="Moore K.R."/>
            <person name="Magnabosco C."/>
            <person name="Momper L."/>
            <person name="Gold D.A."/>
            <person name="Bosak T."/>
            <person name="Fournier G.P."/>
        </authorList>
    </citation>
    <scope>NUCLEOTIDE SEQUENCE [LARGE SCALE GENOMIC DNA]</scope>
    <source>
        <strain evidence="9 10">ULC007</strain>
    </source>
</reference>
<keyword evidence="3" id="KW-0547">Nucleotide-binding</keyword>
<feature type="compositionally biased region" description="Low complexity" evidence="7">
    <location>
        <begin position="1"/>
        <end position="16"/>
    </location>
</feature>
<reference evidence="9 10" key="1">
    <citation type="submission" date="2018-02" db="EMBL/GenBank/DDBJ databases">
        <authorList>
            <person name="Cohen D.B."/>
            <person name="Kent A.D."/>
        </authorList>
    </citation>
    <scope>NUCLEOTIDE SEQUENCE [LARGE SCALE GENOMIC DNA]</scope>
    <source>
        <strain evidence="9 10">ULC007</strain>
    </source>
</reference>
<keyword evidence="5" id="KW-0342">GTP-binding</keyword>